<dbReference type="PANTHER" id="PTHR10535:SF0">
    <property type="entry name" value="DNA-DIRECTED RNA POLYMERASES I, II, AND III SUBUNIT RPABC1"/>
    <property type="match status" value="1"/>
</dbReference>
<organism evidence="3">
    <name type="scientific">Pithovirus LCPAC404</name>
    <dbReference type="NCBI Taxonomy" id="2506597"/>
    <lineage>
        <taxon>Viruses</taxon>
        <taxon>Pithoviruses</taxon>
    </lineage>
</organism>
<dbReference type="GO" id="GO:0000428">
    <property type="term" value="C:DNA-directed RNA polymerase complex"/>
    <property type="evidence" value="ECO:0007669"/>
    <property type="project" value="UniProtKB-KW"/>
</dbReference>
<evidence type="ECO:0000259" key="2">
    <source>
        <dbReference type="Pfam" id="PF01191"/>
    </source>
</evidence>
<dbReference type="Pfam" id="PF01191">
    <property type="entry name" value="RNA_pol_Rpb5_C"/>
    <property type="match status" value="1"/>
</dbReference>
<dbReference type="GO" id="GO:0006362">
    <property type="term" value="P:transcription elongation by RNA polymerase I"/>
    <property type="evidence" value="ECO:0007669"/>
    <property type="project" value="TreeGrafter"/>
</dbReference>
<name>A0A481ZEX8_9VIRU</name>
<dbReference type="GO" id="GO:0006366">
    <property type="term" value="P:transcription by RNA polymerase II"/>
    <property type="evidence" value="ECO:0007669"/>
    <property type="project" value="TreeGrafter"/>
</dbReference>
<gene>
    <name evidence="3" type="ORF">LCPAC404_02130</name>
</gene>
<sequence length="213" mass="24675">MMRRQHFDTEVEDNLEFFARYNKNGMLNLFSKYYIEKADSERTSVSRALSRLYVSDKGVKKYCYYMNKSLSATGDVLVDQMRKLLSEITITQNIVIIAPNKLGSDVASVIKDLPSYTFTSFLHKELLYDPFDSYLVPEHVLLSKEEGIKLLEELKIDIDDLPDIRESDPPAKRLAAARGDIIKITREIYDVTALVTRTVMYRKVTFTPNIRRK</sequence>
<dbReference type="InterPro" id="IPR014381">
    <property type="entry name" value="Arch_Rpo5/euc_Rpb5"/>
</dbReference>
<dbReference type="EMBL" id="MK500597">
    <property type="protein sequence ID" value="QBK93509.1"/>
    <property type="molecule type" value="Genomic_DNA"/>
</dbReference>
<reference evidence="3" key="1">
    <citation type="journal article" date="2019" name="MBio">
        <title>Virus Genomes from Deep Sea Sediments Expand the Ocean Megavirome and Support Independent Origins of Viral Gigantism.</title>
        <authorList>
            <person name="Backstrom D."/>
            <person name="Yutin N."/>
            <person name="Jorgensen S.L."/>
            <person name="Dharamshi J."/>
            <person name="Homa F."/>
            <person name="Zaremba-Niedwiedzka K."/>
            <person name="Spang A."/>
            <person name="Wolf Y.I."/>
            <person name="Koonin E.V."/>
            <person name="Ettema T.J."/>
        </authorList>
    </citation>
    <scope>NUCLEOTIDE SEQUENCE</scope>
</reference>
<dbReference type="GO" id="GO:0003899">
    <property type="term" value="F:DNA-directed RNA polymerase activity"/>
    <property type="evidence" value="ECO:0007669"/>
    <property type="project" value="InterPro"/>
</dbReference>
<keyword evidence="3" id="KW-0240">DNA-directed RNA polymerase</keyword>
<dbReference type="Gene3D" id="3.90.940.20">
    <property type="entry name" value="RPB5-like RNA polymerase subunit"/>
    <property type="match status" value="1"/>
</dbReference>
<dbReference type="GO" id="GO:0042797">
    <property type="term" value="P:tRNA transcription by RNA polymerase III"/>
    <property type="evidence" value="ECO:0007669"/>
    <property type="project" value="TreeGrafter"/>
</dbReference>
<dbReference type="InterPro" id="IPR035913">
    <property type="entry name" value="RPB5-like_sf"/>
</dbReference>
<feature type="domain" description="RNA polymerase subunit H/Rpb5 C-terminal" evidence="2">
    <location>
        <begin position="134"/>
        <end position="204"/>
    </location>
</feature>
<accession>A0A481ZEX8</accession>
<proteinExistence type="predicted"/>
<evidence type="ECO:0000256" key="1">
    <source>
        <dbReference type="ARBA" id="ARBA00023163"/>
    </source>
</evidence>
<dbReference type="PANTHER" id="PTHR10535">
    <property type="entry name" value="DNA-DIRECTED RNA POLYMERASES I, II, AND III SUBUNIT RPABC1"/>
    <property type="match status" value="1"/>
</dbReference>
<dbReference type="SUPFAM" id="SSF55287">
    <property type="entry name" value="RPB5-like RNA polymerase subunit"/>
    <property type="match status" value="1"/>
</dbReference>
<protein>
    <submittedName>
        <fullName evidence="3">DNA-directed RNA polymerase subunit 5</fullName>
    </submittedName>
</protein>
<dbReference type="GO" id="GO:0003677">
    <property type="term" value="F:DNA binding"/>
    <property type="evidence" value="ECO:0007669"/>
    <property type="project" value="InterPro"/>
</dbReference>
<evidence type="ECO:0000313" key="3">
    <source>
        <dbReference type="EMBL" id="QBK93509.1"/>
    </source>
</evidence>
<keyword evidence="1" id="KW-0804">Transcription</keyword>
<dbReference type="InterPro" id="IPR000783">
    <property type="entry name" value="RNA_pol_subH/Rpb5_C"/>
</dbReference>